<dbReference type="SUPFAM" id="SSF55797">
    <property type="entry name" value="PR-1-like"/>
    <property type="match status" value="1"/>
</dbReference>
<dbReference type="InterPro" id="IPR006311">
    <property type="entry name" value="TAT_signal"/>
</dbReference>
<feature type="signal peptide" evidence="1">
    <location>
        <begin position="1"/>
        <end position="20"/>
    </location>
</feature>
<dbReference type="STRING" id="1138170.GA0061105_10353"/>
<evidence type="ECO:0000313" key="3">
    <source>
        <dbReference type="EMBL" id="SCB57600.1"/>
    </source>
</evidence>
<dbReference type="Proteomes" id="UP000198723">
    <property type="component" value="Unassembled WGS sequence"/>
</dbReference>
<dbReference type="Gene3D" id="3.40.33.10">
    <property type="entry name" value="CAP"/>
    <property type="match status" value="1"/>
</dbReference>
<dbReference type="CDD" id="cd05379">
    <property type="entry name" value="CAP_bacterial"/>
    <property type="match status" value="1"/>
</dbReference>
<proteinExistence type="predicted"/>
<feature type="chain" id="PRO_5008687108" evidence="1">
    <location>
        <begin position="21"/>
        <end position="172"/>
    </location>
</feature>
<dbReference type="AlphaFoldDB" id="A0A1C3XZF3"/>
<protein>
    <submittedName>
        <fullName evidence="3">Uncharacterized conserved protein YkwD, contains CAP (CSP/antigen 5/PR1) domain</fullName>
    </submittedName>
</protein>
<dbReference type="InterPro" id="IPR035940">
    <property type="entry name" value="CAP_sf"/>
</dbReference>
<feature type="domain" description="SCP" evidence="2">
    <location>
        <begin position="49"/>
        <end position="159"/>
    </location>
</feature>
<dbReference type="EMBL" id="FMAJ01000003">
    <property type="protein sequence ID" value="SCB57600.1"/>
    <property type="molecule type" value="Genomic_DNA"/>
</dbReference>
<dbReference type="InterPro" id="IPR014044">
    <property type="entry name" value="CAP_dom"/>
</dbReference>
<gene>
    <name evidence="3" type="ORF">GA0061105_10353</name>
</gene>
<reference evidence="3 4" key="1">
    <citation type="submission" date="2016-08" db="EMBL/GenBank/DDBJ databases">
        <authorList>
            <person name="Seilhamer J.J."/>
        </authorList>
    </citation>
    <scope>NUCLEOTIDE SEQUENCE [LARGE SCALE GENOMIC DNA]</scope>
    <source>
        <strain evidence="3 4">HBR26</strain>
    </source>
</reference>
<evidence type="ECO:0000313" key="4">
    <source>
        <dbReference type="Proteomes" id="UP000198723"/>
    </source>
</evidence>
<organism evidence="3 4">
    <name type="scientific">Rhizobium aethiopicum</name>
    <dbReference type="NCBI Taxonomy" id="1138170"/>
    <lineage>
        <taxon>Bacteria</taxon>
        <taxon>Pseudomonadati</taxon>
        <taxon>Pseudomonadota</taxon>
        <taxon>Alphaproteobacteria</taxon>
        <taxon>Hyphomicrobiales</taxon>
        <taxon>Rhizobiaceae</taxon>
        <taxon>Rhizobium/Agrobacterium group</taxon>
        <taxon>Rhizobium</taxon>
    </lineage>
</organism>
<dbReference type="PANTHER" id="PTHR31157:SF1">
    <property type="entry name" value="SCP DOMAIN-CONTAINING PROTEIN"/>
    <property type="match status" value="1"/>
</dbReference>
<dbReference type="Pfam" id="PF00188">
    <property type="entry name" value="CAP"/>
    <property type="match status" value="1"/>
</dbReference>
<dbReference type="PANTHER" id="PTHR31157">
    <property type="entry name" value="SCP DOMAIN-CONTAINING PROTEIN"/>
    <property type="match status" value="1"/>
</dbReference>
<accession>A0A1C3XZF3</accession>
<dbReference type="PROSITE" id="PS51318">
    <property type="entry name" value="TAT"/>
    <property type="match status" value="1"/>
</dbReference>
<name>A0A1C3XZF3_9HYPH</name>
<sequence length="172" mass="17868">MTSIDFSRRSLLRFSGLALAAGIAGCTTTPRLAGTPSNGEDETTSVLPLVNQLRAKNGLPPLEADPAAQTAALFQAKRMASAGKMAHLIGITDSFGARVKASGVRLPAAENIASGQQSVDAVVTAWINSPHHLENMLGRYGGLGVAVAHNTSSRNLPYWAMVLSSRGDSASI</sequence>
<keyword evidence="1" id="KW-0732">Signal</keyword>
<evidence type="ECO:0000259" key="2">
    <source>
        <dbReference type="Pfam" id="PF00188"/>
    </source>
</evidence>
<dbReference type="RefSeq" id="WP_064693688.1">
    <property type="nucleotide sequence ID" value="NZ_FMAJ01000003.1"/>
</dbReference>
<evidence type="ECO:0000256" key="1">
    <source>
        <dbReference type="SAM" id="SignalP"/>
    </source>
</evidence>